<keyword evidence="6" id="KW-0282">Flagellum</keyword>
<dbReference type="PANTHER" id="PTHR12086:SF12">
    <property type="entry name" value="EF-HAND DOMAIN-CONTAINING FAMILY MEMBER B"/>
    <property type="match status" value="1"/>
</dbReference>
<dbReference type="Gene3D" id="1.10.238.10">
    <property type="entry name" value="EF-hand"/>
    <property type="match status" value="1"/>
</dbReference>
<dbReference type="SUPFAM" id="SSF47473">
    <property type="entry name" value="EF-hand"/>
    <property type="match status" value="1"/>
</dbReference>
<keyword evidence="4" id="KW-0677">Repeat</keyword>
<keyword evidence="2" id="KW-0963">Cytoplasm</keyword>
<evidence type="ECO:0000256" key="8">
    <source>
        <dbReference type="ARBA" id="ARBA00023212"/>
    </source>
</evidence>
<name>A0A3Q2P5K7_FUNHE</name>
<feature type="domain" description="EF-hand" evidence="11">
    <location>
        <begin position="345"/>
        <end position="380"/>
    </location>
</feature>
<keyword evidence="7" id="KW-0969">Cilium</keyword>
<dbReference type="InterPro" id="IPR057428">
    <property type="entry name" value="EFHB_EF-hand_C"/>
</dbReference>
<comment type="subcellular location">
    <subcellularLocation>
        <location evidence="1">Cytoplasm</location>
        <location evidence="1">Cytoskeleton</location>
        <location evidence="1">Flagellum axoneme</location>
    </subcellularLocation>
</comment>
<reference evidence="12" key="1">
    <citation type="submission" date="2025-08" db="UniProtKB">
        <authorList>
            <consortium name="Ensembl"/>
        </authorList>
    </citation>
    <scope>IDENTIFICATION</scope>
</reference>
<keyword evidence="3" id="KW-0479">Metal-binding</keyword>
<dbReference type="Proteomes" id="UP000265000">
    <property type="component" value="Unplaced"/>
</dbReference>
<reference evidence="12" key="2">
    <citation type="submission" date="2025-09" db="UniProtKB">
        <authorList>
            <consortium name="Ensembl"/>
        </authorList>
    </citation>
    <scope>IDENTIFICATION</scope>
</reference>
<proteinExistence type="predicted"/>
<organism evidence="12 13">
    <name type="scientific">Fundulus heteroclitus</name>
    <name type="common">Killifish</name>
    <name type="synonym">Mummichog</name>
    <dbReference type="NCBI Taxonomy" id="8078"/>
    <lineage>
        <taxon>Eukaryota</taxon>
        <taxon>Metazoa</taxon>
        <taxon>Chordata</taxon>
        <taxon>Craniata</taxon>
        <taxon>Vertebrata</taxon>
        <taxon>Euteleostomi</taxon>
        <taxon>Actinopterygii</taxon>
        <taxon>Neopterygii</taxon>
        <taxon>Teleostei</taxon>
        <taxon>Neoteleostei</taxon>
        <taxon>Acanthomorphata</taxon>
        <taxon>Ovalentaria</taxon>
        <taxon>Atherinomorphae</taxon>
        <taxon>Cyprinodontiformes</taxon>
        <taxon>Fundulidae</taxon>
        <taxon>Fundulus</taxon>
    </lineage>
</organism>
<dbReference type="CDD" id="cd00051">
    <property type="entry name" value="EFh"/>
    <property type="match status" value="1"/>
</dbReference>
<evidence type="ECO:0000256" key="5">
    <source>
        <dbReference type="ARBA" id="ARBA00022837"/>
    </source>
</evidence>
<evidence type="ECO:0000313" key="12">
    <source>
        <dbReference type="Ensembl" id="ENSFHEP00000007412.1"/>
    </source>
</evidence>
<dbReference type="Pfam" id="PF13499">
    <property type="entry name" value="EF-hand_7"/>
    <property type="match status" value="1"/>
</dbReference>
<dbReference type="SMART" id="SM00054">
    <property type="entry name" value="EFh"/>
    <property type="match status" value="2"/>
</dbReference>
<keyword evidence="8" id="KW-0206">Cytoskeleton</keyword>
<dbReference type="InterPro" id="IPR011992">
    <property type="entry name" value="EF-hand-dom_pair"/>
</dbReference>
<dbReference type="InterPro" id="IPR002048">
    <property type="entry name" value="EF_hand_dom"/>
</dbReference>
<evidence type="ECO:0000256" key="3">
    <source>
        <dbReference type="ARBA" id="ARBA00022723"/>
    </source>
</evidence>
<evidence type="ECO:0000256" key="4">
    <source>
        <dbReference type="ARBA" id="ARBA00022737"/>
    </source>
</evidence>
<sequence>MHLCLLFFFFKPAGKLKPIGDRAKSCLQEIPHPPTPPVLRKFRRSTHPEPGAIAVPQGKANDPDVASTLVHGISTKPSLSQGDGLINLPQKTFFQQKLQEDSESIYASRRKAPLGRGPVQDAPAWYNDETTFGVKTVKGLAVREILNPPVTTEELEKEAHVGHEAYIRSHNSYFVGEQIDRKYNRNKFNKNGNFGIATPHFSDGRNLGKTLRWVGESHKLDTPNASWKRSGNKEKLALQMGITSNNLCRGRNALPVPPEHTFGVSVPADQYGAGEIIHSAEPGEFVRGVDWQRSLVNAVRHLLKKANFHHFPTLMKAFRHYDKKGKGLIDKEDLQAVCHEFNLKPSDKVLHDLMEYCDTDKDGFINFTEFANFLNWKDKMPISDRQSSSAPVHLDRKPSSESDEPLSSHTLIRPEDLEPLEPGSSQKTVRTIRRPKAALGHFCTSASVIGANSEVQLTSNDRAYGIPSMRTDLPAPRIKRISDRINYGDLSTAAELLHPSVHALRGVHEEHFFCPRSKKEIEDIFRNIGVDISEETFEEAWKLASMKQPNGEVCVEVFRNTLKEIKAM</sequence>
<dbReference type="GeneTree" id="ENSGT00940000174959"/>
<evidence type="ECO:0000256" key="9">
    <source>
        <dbReference type="ARBA" id="ARBA00023273"/>
    </source>
</evidence>
<evidence type="ECO:0000256" key="2">
    <source>
        <dbReference type="ARBA" id="ARBA00022490"/>
    </source>
</evidence>
<evidence type="ECO:0000256" key="10">
    <source>
        <dbReference type="SAM" id="MobiDB-lite"/>
    </source>
</evidence>
<dbReference type="PANTHER" id="PTHR12086">
    <property type="entry name" value="EF-HAND DOMAIN C-TERMINAL CONTAINING PROTEIN"/>
    <property type="match status" value="1"/>
</dbReference>
<feature type="region of interest" description="Disordered" evidence="10">
    <location>
        <begin position="385"/>
        <end position="429"/>
    </location>
</feature>
<keyword evidence="9" id="KW-0966">Cell projection</keyword>
<accession>A0A3Q2P5K7</accession>
<dbReference type="Pfam" id="PF25325">
    <property type="entry name" value="EF-hand_EFHB_C"/>
    <property type="match status" value="1"/>
</dbReference>
<dbReference type="Ensembl" id="ENSFHET00000003869.1">
    <property type="protein sequence ID" value="ENSFHEP00000007412.1"/>
    <property type="gene ID" value="ENSFHEG00000008525.1"/>
</dbReference>
<evidence type="ECO:0000256" key="7">
    <source>
        <dbReference type="ARBA" id="ARBA00023069"/>
    </source>
</evidence>
<evidence type="ECO:0000256" key="1">
    <source>
        <dbReference type="ARBA" id="ARBA00004611"/>
    </source>
</evidence>
<dbReference type="InterPro" id="IPR040193">
    <property type="entry name" value="EFHC1/EFHC2/EFHB"/>
</dbReference>
<dbReference type="PROSITE" id="PS50222">
    <property type="entry name" value="EF_HAND_2"/>
    <property type="match status" value="2"/>
</dbReference>
<dbReference type="InterPro" id="IPR018247">
    <property type="entry name" value="EF_Hand_1_Ca_BS"/>
</dbReference>
<evidence type="ECO:0000256" key="6">
    <source>
        <dbReference type="ARBA" id="ARBA00022846"/>
    </source>
</evidence>
<evidence type="ECO:0000259" key="11">
    <source>
        <dbReference type="PROSITE" id="PS50222"/>
    </source>
</evidence>
<feature type="domain" description="EF-hand" evidence="11">
    <location>
        <begin position="309"/>
        <end position="344"/>
    </location>
</feature>
<evidence type="ECO:0000313" key="13">
    <source>
        <dbReference type="Proteomes" id="UP000265000"/>
    </source>
</evidence>
<keyword evidence="13" id="KW-1185">Reference proteome</keyword>
<dbReference type="PROSITE" id="PS00018">
    <property type="entry name" value="EF_HAND_1"/>
    <property type="match status" value="1"/>
</dbReference>
<keyword evidence="5" id="KW-0106">Calcium</keyword>
<dbReference type="GO" id="GO:0005509">
    <property type="term" value="F:calcium ion binding"/>
    <property type="evidence" value="ECO:0007669"/>
    <property type="project" value="InterPro"/>
</dbReference>
<dbReference type="AlphaFoldDB" id="A0A3Q2P5K7"/>
<protein>
    <submittedName>
        <fullName evidence="12">EF-hand domain family member B</fullName>
    </submittedName>
</protein>